<feature type="region of interest" description="Disordered" evidence="1">
    <location>
        <begin position="35"/>
        <end position="54"/>
    </location>
</feature>
<sequence>MQPKSIFDDLCTALRDQAPSYNTVVRWSKLCRDGREEVEDEPRPDRPVTETTSDNIENARHLIDNDPYLTIDETQVEAGLSHGATQRIVFDHLKLKKITARWIPNQLTDSQRAERVRICQENLAKFKHGTWRLCDVVTASGETPPTVVRRSHFASKTLFCIFLKTTDPVLIHHVERGQTIDHDYYINNCLQPLVNEIKKQRPSSGTHAIKIHHDNARPHAHKDVSTYLESQGIMKMLQPPNSPNLAPCDFWLFDLIKENLTNQRSSVSLHRAVTKVMFSINDDSEQLDDELRNNLKVYRTA</sequence>
<proteinExistence type="predicted"/>
<comment type="caution">
    <text evidence="2">The sequence shown here is derived from an EMBL/GenBank/DDBJ whole genome shotgun (WGS) entry which is preliminary data.</text>
</comment>
<evidence type="ECO:0008006" key="4">
    <source>
        <dbReference type="Google" id="ProtNLM"/>
    </source>
</evidence>
<dbReference type="InterPro" id="IPR001888">
    <property type="entry name" value="Transposase_1"/>
</dbReference>
<organism evidence="2 3">
    <name type="scientific">Rotaria magnacalcarata</name>
    <dbReference type="NCBI Taxonomy" id="392030"/>
    <lineage>
        <taxon>Eukaryota</taxon>
        <taxon>Metazoa</taxon>
        <taxon>Spiralia</taxon>
        <taxon>Gnathifera</taxon>
        <taxon>Rotifera</taxon>
        <taxon>Eurotatoria</taxon>
        <taxon>Bdelloidea</taxon>
        <taxon>Philodinida</taxon>
        <taxon>Philodinidae</taxon>
        <taxon>Rotaria</taxon>
    </lineage>
</organism>
<dbReference type="PANTHER" id="PTHR46060">
    <property type="entry name" value="MARINER MOS1 TRANSPOSASE-LIKE PROTEIN"/>
    <property type="match status" value="1"/>
</dbReference>
<protein>
    <recommendedName>
        <fullName evidence="4">Transposase</fullName>
    </recommendedName>
</protein>
<name>A0A816PAA7_9BILA</name>
<gene>
    <name evidence="2" type="ORF">XDN619_LOCUS7652</name>
</gene>
<dbReference type="AlphaFoldDB" id="A0A816PAA7"/>
<feature type="compositionally biased region" description="Basic and acidic residues" evidence="1">
    <location>
        <begin position="35"/>
        <end position="48"/>
    </location>
</feature>
<dbReference type="Proteomes" id="UP000663887">
    <property type="component" value="Unassembled WGS sequence"/>
</dbReference>
<dbReference type="Gene3D" id="3.30.420.10">
    <property type="entry name" value="Ribonuclease H-like superfamily/Ribonuclease H"/>
    <property type="match status" value="1"/>
</dbReference>
<dbReference type="GO" id="GO:0003676">
    <property type="term" value="F:nucleic acid binding"/>
    <property type="evidence" value="ECO:0007669"/>
    <property type="project" value="InterPro"/>
</dbReference>
<evidence type="ECO:0000313" key="3">
    <source>
        <dbReference type="Proteomes" id="UP000663887"/>
    </source>
</evidence>
<evidence type="ECO:0000256" key="1">
    <source>
        <dbReference type="SAM" id="MobiDB-lite"/>
    </source>
</evidence>
<dbReference type="PANTHER" id="PTHR46060:SF1">
    <property type="entry name" value="MARINER MOS1 TRANSPOSASE-LIKE PROTEIN"/>
    <property type="match status" value="1"/>
</dbReference>
<evidence type="ECO:0000313" key="2">
    <source>
        <dbReference type="EMBL" id="CAF2046172.1"/>
    </source>
</evidence>
<accession>A0A816PAA7</accession>
<dbReference type="InterPro" id="IPR036397">
    <property type="entry name" value="RNaseH_sf"/>
</dbReference>
<reference evidence="2" key="1">
    <citation type="submission" date="2021-02" db="EMBL/GenBank/DDBJ databases">
        <authorList>
            <person name="Nowell W R."/>
        </authorList>
    </citation>
    <scope>NUCLEOTIDE SEQUENCE</scope>
</reference>
<dbReference type="EMBL" id="CAJNRG010002320">
    <property type="protein sequence ID" value="CAF2046172.1"/>
    <property type="molecule type" value="Genomic_DNA"/>
</dbReference>
<dbReference type="InterPro" id="IPR052709">
    <property type="entry name" value="Transposase-MT_Hybrid"/>
</dbReference>
<dbReference type="Pfam" id="PF01359">
    <property type="entry name" value="Transposase_1"/>
    <property type="match status" value="1"/>
</dbReference>